<dbReference type="InterPro" id="IPR003439">
    <property type="entry name" value="ABC_transporter-like_ATP-bd"/>
</dbReference>
<evidence type="ECO:0000313" key="11">
    <source>
        <dbReference type="EMBL" id="MCK0086421.1"/>
    </source>
</evidence>
<dbReference type="GO" id="GO:0005886">
    <property type="term" value="C:plasma membrane"/>
    <property type="evidence" value="ECO:0007669"/>
    <property type="project" value="UniProtKB-SubCell"/>
</dbReference>
<reference evidence="11" key="1">
    <citation type="journal article" date="2022" name="Cell Host Microbe">
        <title>Colonization of the live biotherapeutic product VE303 and modulation of the microbiota and metabolites in healthy volunteers.</title>
        <authorList>
            <person name="Dsouza M."/>
            <person name="Menon R."/>
            <person name="Crossette E."/>
            <person name="Bhattarai S.K."/>
            <person name="Schneider J."/>
            <person name="Kim Y.G."/>
            <person name="Reddy S."/>
            <person name="Caballero S."/>
            <person name="Felix C."/>
            <person name="Cornacchione L."/>
            <person name="Hendrickson J."/>
            <person name="Watson A.R."/>
            <person name="Minot S.S."/>
            <person name="Greenfield N."/>
            <person name="Schopf L."/>
            <person name="Szabady R."/>
            <person name="Patarroyo J."/>
            <person name="Smith W."/>
            <person name="Harrison P."/>
            <person name="Kuijper E.J."/>
            <person name="Kelly C.P."/>
            <person name="Olle B."/>
            <person name="Bobilev D."/>
            <person name="Silber J.L."/>
            <person name="Bucci V."/>
            <person name="Roberts B."/>
            <person name="Faith J."/>
            <person name="Norman J.M."/>
        </authorList>
    </citation>
    <scope>NUCLEOTIDE SEQUENCE</scope>
    <source>
        <strain evidence="11">VE303-04</strain>
    </source>
</reference>
<dbReference type="AlphaFoldDB" id="A0AAW5F528"/>
<dbReference type="NCBIfam" id="TIGR01727">
    <property type="entry name" value="oligo_HPY"/>
    <property type="match status" value="1"/>
</dbReference>
<dbReference type="RefSeq" id="WP_003507907.1">
    <property type="nucleotide sequence ID" value="NZ_CABKPP010000003.1"/>
</dbReference>
<keyword evidence="8" id="KW-1278">Translocase</keyword>
<evidence type="ECO:0000256" key="9">
    <source>
        <dbReference type="ARBA" id="ARBA00023136"/>
    </source>
</evidence>
<dbReference type="InterPro" id="IPR003593">
    <property type="entry name" value="AAA+_ATPase"/>
</dbReference>
<dbReference type="NCBIfam" id="NF007739">
    <property type="entry name" value="PRK10419.1"/>
    <property type="match status" value="2"/>
</dbReference>
<evidence type="ECO:0000256" key="1">
    <source>
        <dbReference type="ARBA" id="ARBA00004202"/>
    </source>
</evidence>
<dbReference type="GO" id="GO:0015833">
    <property type="term" value="P:peptide transport"/>
    <property type="evidence" value="ECO:0007669"/>
    <property type="project" value="InterPro"/>
</dbReference>
<keyword evidence="7 11" id="KW-0067">ATP-binding</keyword>
<reference evidence="12" key="2">
    <citation type="submission" date="2023-01" db="EMBL/GenBank/DDBJ databases">
        <title>Human gut microbiome strain richness.</title>
        <authorList>
            <person name="Chen-Liaw A."/>
        </authorList>
    </citation>
    <scope>NUCLEOTIDE SEQUENCE</scope>
    <source>
        <strain evidence="12">B1_m1001713B170214d0_201011</strain>
    </source>
</reference>
<dbReference type="GO" id="GO:0005524">
    <property type="term" value="F:ATP binding"/>
    <property type="evidence" value="ECO:0007669"/>
    <property type="project" value="UniProtKB-KW"/>
</dbReference>
<evidence type="ECO:0000256" key="5">
    <source>
        <dbReference type="ARBA" id="ARBA00022519"/>
    </source>
</evidence>
<keyword evidence="5" id="KW-0997">Cell inner membrane</keyword>
<dbReference type="Gene3D" id="3.40.50.300">
    <property type="entry name" value="P-loop containing nucleotide triphosphate hydrolases"/>
    <property type="match status" value="2"/>
</dbReference>
<keyword evidence="4" id="KW-1003">Cell membrane</keyword>
<dbReference type="Proteomes" id="UP001203136">
    <property type="component" value="Unassembled WGS sequence"/>
</dbReference>
<keyword evidence="6" id="KW-0547">Nucleotide-binding</keyword>
<dbReference type="EMBL" id="JAQLGM010000013">
    <property type="protein sequence ID" value="MDB2000059.1"/>
    <property type="molecule type" value="Genomic_DNA"/>
</dbReference>
<dbReference type="GO" id="GO:0016887">
    <property type="term" value="F:ATP hydrolysis activity"/>
    <property type="evidence" value="ECO:0007669"/>
    <property type="project" value="InterPro"/>
</dbReference>
<comment type="similarity">
    <text evidence="2">Belongs to the ABC transporter superfamily.</text>
</comment>
<feature type="domain" description="ABC transporter" evidence="10">
    <location>
        <begin position="5"/>
        <end position="255"/>
    </location>
</feature>
<keyword evidence="9" id="KW-0472">Membrane</keyword>
<sequence>MKPLVEIKDLTIGFQEGKTISPAVKGISFEVREGEILGVVGESGSGKSMSALALMGLLPKDAIVTQGQILFKGTDLLTMKDEEKRKLQGSRMAMVFQEPMTSLNPVMKIEKQVGESLKLHTSLSDKEIHERVTAALEEVGLSDPESLCTKYPHELSGGMRQRVMLAQATVCSPDLIIADEPTTALDVIVQAQILRLLKKIHRENNTSILFISHDLNVIKEICDRVIVVYKGDIVEEGVTREVLLNPKHDYTKRLVASIPEDHAAGGNGREILRLEDLNVYYDTRAGAFWKKKGKKHVIHDVSMTAYDGEILGIVGESGCGKSTLCKTILGLHNNYTGTVKMDDNLRPQMVFQDPFSSLNPARKIGWILEEPLRLRGITDRDKRRQMVADMLVDVGLDPSFADRRPRELSGGQRQRISIGTALLMDSRLIIADEPVSALDVTVQSQILRLILRLHDEKKMTILFITHDLNIVRRICRRVVVLYRGEIVESGLAEEIYRAPAHPYTELLLNSAPDGDTAASEKAVADIGEGVPAGFRGCFFYPRCPKRCSRCREARPEDTMVAAGHTARCFRLM</sequence>
<evidence type="ECO:0000256" key="4">
    <source>
        <dbReference type="ARBA" id="ARBA00022475"/>
    </source>
</evidence>
<comment type="subcellular location">
    <subcellularLocation>
        <location evidence="1">Cell membrane</location>
        <topology evidence="1">Peripheral membrane protein</topology>
    </subcellularLocation>
</comment>
<dbReference type="InterPro" id="IPR050388">
    <property type="entry name" value="ABC_Ni/Peptide_Import"/>
</dbReference>
<dbReference type="PROSITE" id="PS00211">
    <property type="entry name" value="ABC_TRANSPORTER_1"/>
    <property type="match status" value="2"/>
</dbReference>
<dbReference type="CDD" id="cd03257">
    <property type="entry name" value="ABC_NikE_OppD_transporters"/>
    <property type="match status" value="2"/>
</dbReference>
<evidence type="ECO:0000313" key="13">
    <source>
        <dbReference type="Proteomes" id="UP001203136"/>
    </source>
</evidence>
<dbReference type="PANTHER" id="PTHR43297">
    <property type="entry name" value="OLIGOPEPTIDE TRANSPORT ATP-BINDING PROTEIN APPD"/>
    <property type="match status" value="1"/>
</dbReference>
<dbReference type="PROSITE" id="PS50893">
    <property type="entry name" value="ABC_TRANSPORTER_2"/>
    <property type="match status" value="2"/>
</dbReference>
<evidence type="ECO:0000313" key="12">
    <source>
        <dbReference type="EMBL" id="MDB2000059.1"/>
    </source>
</evidence>
<feature type="domain" description="ABC transporter" evidence="10">
    <location>
        <begin position="272"/>
        <end position="508"/>
    </location>
</feature>
<evidence type="ECO:0000256" key="8">
    <source>
        <dbReference type="ARBA" id="ARBA00022967"/>
    </source>
</evidence>
<evidence type="ECO:0000256" key="3">
    <source>
        <dbReference type="ARBA" id="ARBA00022448"/>
    </source>
</evidence>
<accession>A0AAW5F528</accession>
<dbReference type="EMBL" id="JAINVB010000001">
    <property type="protein sequence ID" value="MCK0086421.1"/>
    <property type="molecule type" value="Genomic_DNA"/>
</dbReference>
<dbReference type="Pfam" id="PF00005">
    <property type="entry name" value="ABC_tran"/>
    <property type="match status" value="2"/>
</dbReference>
<dbReference type="Proteomes" id="UP001300871">
    <property type="component" value="Unassembled WGS sequence"/>
</dbReference>
<gene>
    <name evidence="11" type="ORF">K5I21_11180</name>
    <name evidence="12" type="ORF">PM006_07585</name>
</gene>
<proteinExistence type="inferred from homology"/>
<evidence type="ECO:0000256" key="7">
    <source>
        <dbReference type="ARBA" id="ARBA00022840"/>
    </source>
</evidence>
<dbReference type="SUPFAM" id="SSF52540">
    <property type="entry name" value="P-loop containing nucleoside triphosphate hydrolases"/>
    <property type="match status" value="2"/>
</dbReference>
<dbReference type="InterPro" id="IPR013563">
    <property type="entry name" value="Oligopep_ABC_C"/>
</dbReference>
<evidence type="ECO:0000256" key="2">
    <source>
        <dbReference type="ARBA" id="ARBA00005417"/>
    </source>
</evidence>
<dbReference type="InterPro" id="IPR017871">
    <property type="entry name" value="ABC_transporter-like_CS"/>
</dbReference>
<dbReference type="InterPro" id="IPR027417">
    <property type="entry name" value="P-loop_NTPase"/>
</dbReference>
<dbReference type="FunFam" id="3.40.50.300:FF:000016">
    <property type="entry name" value="Oligopeptide ABC transporter ATP-binding component"/>
    <property type="match status" value="1"/>
</dbReference>
<keyword evidence="3" id="KW-0813">Transport</keyword>
<dbReference type="NCBIfam" id="NF008453">
    <property type="entry name" value="PRK11308.1"/>
    <property type="match status" value="2"/>
</dbReference>
<comment type="caution">
    <text evidence="11">The sequence shown here is derived from an EMBL/GenBank/DDBJ whole genome shotgun (WGS) entry which is preliminary data.</text>
</comment>
<organism evidence="11 13">
    <name type="scientific">Clostridium symbiosum</name>
    <name type="common">Bacteroides symbiosus</name>
    <dbReference type="NCBI Taxonomy" id="1512"/>
    <lineage>
        <taxon>Bacteria</taxon>
        <taxon>Bacillati</taxon>
        <taxon>Bacillota</taxon>
        <taxon>Clostridia</taxon>
        <taxon>Lachnospirales</taxon>
        <taxon>Lachnospiraceae</taxon>
        <taxon>Otoolea</taxon>
    </lineage>
</organism>
<dbReference type="Pfam" id="PF08352">
    <property type="entry name" value="oligo_HPY"/>
    <property type="match status" value="2"/>
</dbReference>
<protein>
    <submittedName>
        <fullName evidence="11">ABC transporter ATP-binding protein</fullName>
    </submittedName>
</protein>
<evidence type="ECO:0000256" key="6">
    <source>
        <dbReference type="ARBA" id="ARBA00022741"/>
    </source>
</evidence>
<evidence type="ECO:0000259" key="10">
    <source>
        <dbReference type="PROSITE" id="PS50893"/>
    </source>
</evidence>
<name>A0AAW5F528_CLOSY</name>
<dbReference type="PANTHER" id="PTHR43297:SF14">
    <property type="entry name" value="ATPASE AAA-TYPE CORE DOMAIN-CONTAINING PROTEIN"/>
    <property type="match status" value="1"/>
</dbReference>
<dbReference type="SMART" id="SM00382">
    <property type="entry name" value="AAA"/>
    <property type="match status" value="2"/>
</dbReference>